<dbReference type="InterPro" id="IPR036390">
    <property type="entry name" value="WH_DNA-bd_sf"/>
</dbReference>
<dbReference type="PANTHER" id="PTHR33164">
    <property type="entry name" value="TRANSCRIPTIONAL REGULATOR, MARR FAMILY"/>
    <property type="match status" value="1"/>
</dbReference>
<keyword evidence="2" id="KW-0238">DNA-binding</keyword>
<dbReference type="InterPro" id="IPR023187">
    <property type="entry name" value="Tscrpt_reg_MarR-type_CS"/>
</dbReference>
<dbReference type="SUPFAM" id="SSF46785">
    <property type="entry name" value="Winged helix' DNA-binding domain"/>
    <property type="match status" value="1"/>
</dbReference>
<evidence type="ECO:0000313" key="5">
    <source>
        <dbReference type="EMBL" id="MDT0264435.1"/>
    </source>
</evidence>
<evidence type="ECO:0000256" key="2">
    <source>
        <dbReference type="ARBA" id="ARBA00023125"/>
    </source>
</evidence>
<gene>
    <name evidence="5" type="ORF">RM423_24065</name>
</gene>
<feature type="domain" description="HTH marR-type" evidence="4">
    <location>
        <begin position="1"/>
        <end position="127"/>
    </location>
</feature>
<keyword evidence="3" id="KW-0804">Transcription</keyword>
<accession>A0ABU2JHH3</accession>
<dbReference type="InterPro" id="IPR039422">
    <property type="entry name" value="MarR/SlyA-like"/>
</dbReference>
<name>A0ABU2JHH3_9ACTN</name>
<evidence type="ECO:0000256" key="3">
    <source>
        <dbReference type="ARBA" id="ARBA00023163"/>
    </source>
</evidence>
<sequence>MSAARVLVGVVAQSIAKVEDRVSLPQFRVLVMVATKGPSNLSAVAESLGVHPSNATRTVDRLVTAGLLDRRDAPTDRRQVSLTLTEQGKQLVDSVFSERRAAVQQVVAKMPRSKRQKLPAALECFAEAAGEIPEDDIGHLEWNN</sequence>
<dbReference type="InterPro" id="IPR036388">
    <property type="entry name" value="WH-like_DNA-bd_sf"/>
</dbReference>
<dbReference type="PRINTS" id="PR00598">
    <property type="entry name" value="HTHMARR"/>
</dbReference>
<dbReference type="Proteomes" id="UP001183176">
    <property type="component" value="Unassembled WGS sequence"/>
</dbReference>
<dbReference type="PROSITE" id="PS01117">
    <property type="entry name" value="HTH_MARR_1"/>
    <property type="match status" value="1"/>
</dbReference>
<keyword evidence="6" id="KW-1185">Reference proteome</keyword>
<proteinExistence type="predicted"/>
<dbReference type="PANTHER" id="PTHR33164:SF94">
    <property type="entry name" value="TRANSCRIPTIONAL REGULATORY PROTEIN-RELATED"/>
    <property type="match status" value="1"/>
</dbReference>
<reference evidence="6" key="1">
    <citation type="submission" date="2023-07" db="EMBL/GenBank/DDBJ databases">
        <title>30 novel species of actinomycetes from the DSMZ collection.</title>
        <authorList>
            <person name="Nouioui I."/>
        </authorList>
    </citation>
    <scope>NUCLEOTIDE SEQUENCE [LARGE SCALE GENOMIC DNA]</scope>
    <source>
        <strain evidence="6">DSM 44399</strain>
    </source>
</reference>
<dbReference type="RefSeq" id="WP_311425574.1">
    <property type="nucleotide sequence ID" value="NZ_JAVREH010000108.1"/>
</dbReference>
<dbReference type="SMART" id="SM00347">
    <property type="entry name" value="HTH_MARR"/>
    <property type="match status" value="1"/>
</dbReference>
<evidence type="ECO:0000256" key="1">
    <source>
        <dbReference type="ARBA" id="ARBA00023015"/>
    </source>
</evidence>
<evidence type="ECO:0000313" key="6">
    <source>
        <dbReference type="Proteomes" id="UP001183176"/>
    </source>
</evidence>
<evidence type="ECO:0000259" key="4">
    <source>
        <dbReference type="PROSITE" id="PS50995"/>
    </source>
</evidence>
<dbReference type="Gene3D" id="1.10.10.10">
    <property type="entry name" value="Winged helix-like DNA-binding domain superfamily/Winged helix DNA-binding domain"/>
    <property type="match status" value="1"/>
</dbReference>
<dbReference type="EMBL" id="JAVREH010000108">
    <property type="protein sequence ID" value="MDT0264435.1"/>
    <property type="molecule type" value="Genomic_DNA"/>
</dbReference>
<dbReference type="Pfam" id="PF01047">
    <property type="entry name" value="MarR"/>
    <property type="match status" value="1"/>
</dbReference>
<dbReference type="PROSITE" id="PS50995">
    <property type="entry name" value="HTH_MARR_2"/>
    <property type="match status" value="1"/>
</dbReference>
<keyword evidence="1" id="KW-0805">Transcription regulation</keyword>
<protein>
    <submittedName>
        <fullName evidence="5">MarR family transcriptional regulator</fullName>
    </submittedName>
</protein>
<organism evidence="5 6">
    <name type="scientific">Jatrophihabitans lederbergiae</name>
    <dbReference type="NCBI Taxonomy" id="3075547"/>
    <lineage>
        <taxon>Bacteria</taxon>
        <taxon>Bacillati</taxon>
        <taxon>Actinomycetota</taxon>
        <taxon>Actinomycetes</taxon>
        <taxon>Jatrophihabitantales</taxon>
        <taxon>Jatrophihabitantaceae</taxon>
        <taxon>Jatrophihabitans</taxon>
    </lineage>
</organism>
<dbReference type="InterPro" id="IPR000835">
    <property type="entry name" value="HTH_MarR-typ"/>
</dbReference>
<comment type="caution">
    <text evidence="5">The sequence shown here is derived from an EMBL/GenBank/DDBJ whole genome shotgun (WGS) entry which is preliminary data.</text>
</comment>